<evidence type="ECO:0000313" key="2">
    <source>
        <dbReference type="Proteomes" id="UP000324222"/>
    </source>
</evidence>
<dbReference type="EMBL" id="VSRR010112956">
    <property type="protein sequence ID" value="MPC98181.1"/>
    <property type="molecule type" value="Genomic_DNA"/>
</dbReference>
<sequence>MYIPGVGVCGRAVME</sequence>
<protein>
    <submittedName>
        <fullName evidence="1">Uncharacterized protein</fullName>
    </submittedName>
</protein>
<keyword evidence="2" id="KW-1185">Reference proteome</keyword>
<dbReference type="Proteomes" id="UP000324222">
    <property type="component" value="Unassembled WGS sequence"/>
</dbReference>
<accession>A0A5B7JJE7</accession>
<comment type="caution">
    <text evidence="1">The sequence shown here is derived from an EMBL/GenBank/DDBJ whole genome shotgun (WGS) entry which is preliminary data.</text>
</comment>
<reference evidence="1 2" key="1">
    <citation type="submission" date="2019-05" db="EMBL/GenBank/DDBJ databases">
        <title>Another draft genome of Portunus trituberculatus and its Hox gene families provides insights of decapod evolution.</title>
        <authorList>
            <person name="Jeong J.-H."/>
            <person name="Song I."/>
            <person name="Kim S."/>
            <person name="Choi T."/>
            <person name="Kim D."/>
            <person name="Ryu S."/>
            <person name="Kim W."/>
        </authorList>
    </citation>
    <scope>NUCLEOTIDE SEQUENCE [LARGE SCALE GENOMIC DNA]</scope>
    <source>
        <tissue evidence="1">Muscle</tissue>
    </source>
</reference>
<evidence type="ECO:0000313" key="1">
    <source>
        <dbReference type="EMBL" id="MPC98181.1"/>
    </source>
</evidence>
<organism evidence="1 2">
    <name type="scientific">Portunus trituberculatus</name>
    <name type="common">Swimming crab</name>
    <name type="synonym">Neptunus trituberculatus</name>
    <dbReference type="NCBI Taxonomy" id="210409"/>
    <lineage>
        <taxon>Eukaryota</taxon>
        <taxon>Metazoa</taxon>
        <taxon>Ecdysozoa</taxon>
        <taxon>Arthropoda</taxon>
        <taxon>Crustacea</taxon>
        <taxon>Multicrustacea</taxon>
        <taxon>Malacostraca</taxon>
        <taxon>Eumalacostraca</taxon>
        <taxon>Eucarida</taxon>
        <taxon>Decapoda</taxon>
        <taxon>Pleocyemata</taxon>
        <taxon>Brachyura</taxon>
        <taxon>Eubrachyura</taxon>
        <taxon>Portunoidea</taxon>
        <taxon>Portunidae</taxon>
        <taxon>Portuninae</taxon>
        <taxon>Portunus</taxon>
    </lineage>
</organism>
<gene>
    <name evidence="1" type="ORF">E2C01_093534</name>
</gene>
<proteinExistence type="predicted"/>
<name>A0A5B7JJE7_PORTR</name>